<feature type="compositionally biased region" description="Basic and acidic residues" evidence="1">
    <location>
        <begin position="7"/>
        <end position="34"/>
    </location>
</feature>
<feature type="non-terminal residue" evidence="2">
    <location>
        <position position="53"/>
    </location>
</feature>
<reference evidence="2" key="1">
    <citation type="submission" date="2020-02" db="EMBL/GenBank/DDBJ databases">
        <authorList>
            <person name="Meier V. D."/>
        </authorList>
    </citation>
    <scope>NUCLEOTIDE SEQUENCE</scope>
    <source>
        <strain evidence="2">AVDCRST_MAG70</strain>
    </source>
</reference>
<evidence type="ECO:0000313" key="2">
    <source>
        <dbReference type="EMBL" id="CAA9569154.1"/>
    </source>
</evidence>
<feature type="compositionally biased region" description="Basic and acidic residues" evidence="1">
    <location>
        <begin position="43"/>
        <end position="53"/>
    </location>
</feature>
<accession>A0A6J4V9D7</accession>
<proteinExistence type="predicted"/>
<dbReference type="AlphaFoldDB" id="A0A6J4V9D7"/>
<organism evidence="2">
    <name type="scientific">uncultured Thermomicrobiales bacterium</name>
    <dbReference type="NCBI Taxonomy" id="1645740"/>
    <lineage>
        <taxon>Bacteria</taxon>
        <taxon>Pseudomonadati</taxon>
        <taxon>Thermomicrobiota</taxon>
        <taxon>Thermomicrobia</taxon>
        <taxon>Thermomicrobiales</taxon>
        <taxon>environmental samples</taxon>
    </lineage>
</organism>
<feature type="region of interest" description="Disordered" evidence="1">
    <location>
        <begin position="1"/>
        <end position="53"/>
    </location>
</feature>
<sequence>DASVGRSDVELQHTSPCRDVDGWRRAGRRGDRTLSEQSIQRDPSLRRHEDVAV</sequence>
<protein>
    <submittedName>
        <fullName evidence="2">Uncharacterized protein</fullName>
    </submittedName>
</protein>
<name>A0A6J4V9D7_9BACT</name>
<evidence type="ECO:0000256" key="1">
    <source>
        <dbReference type="SAM" id="MobiDB-lite"/>
    </source>
</evidence>
<dbReference type="EMBL" id="CADCWH010000373">
    <property type="protein sequence ID" value="CAA9569154.1"/>
    <property type="molecule type" value="Genomic_DNA"/>
</dbReference>
<gene>
    <name evidence="2" type="ORF">AVDCRST_MAG70-2333</name>
</gene>
<feature type="non-terminal residue" evidence="2">
    <location>
        <position position="1"/>
    </location>
</feature>